<reference evidence="15" key="1">
    <citation type="journal article" date="2019" name="Int. J. Syst. Evol. Microbiol.">
        <title>The Global Catalogue of Microorganisms (GCM) 10K type strain sequencing project: providing services to taxonomists for standard genome sequencing and annotation.</title>
        <authorList>
            <consortium name="The Broad Institute Genomics Platform"/>
            <consortium name="The Broad Institute Genome Sequencing Center for Infectious Disease"/>
            <person name="Wu L."/>
            <person name="Ma J."/>
        </authorList>
    </citation>
    <scope>NUCLEOTIDE SEQUENCE [LARGE SCALE GENOMIC DNA]</scope>
    <source>
        <strain evidence="15">VKM B-3159</strain>
    </source>
</reference>
<dbReference type="EMBL" id="JAVCAP010000004">
    <property type="protein sequence ID" value="MDP8566915.1"/>
    <property type="molecule type" value="Genomic_DNA"/>
</dbReference>
<evidence type="ECO:0000256" key="2">
    <source>
        <dbReference type="ARBA" id="ARBA00004249"/>
    </source>
</evidence>
<evidence type="ECO:0000256" key="6">
    <source>
        <dbReference type="ARBA" id="ARBA00022475"/>
    </source>
</evidence>
<evidence type="ECO:0000256" key="5">
    <source>
        <dbReference type="ARBA" id="ARBA00022448"/>
    </source>
</evidence>
<comment type="similarity">
    <text evidence="3 12">Belongs to the ExbD/TolR family.</text>
</comment>
<protein>
    <submittedName>
        <fullName evidence="14">Biopolymer transporter ExbD</fullName>
    </submittedName>
</protein>
<evidence type="ECO:0000313" key="15">
    <source>
        <dbReference type="Proteomes" id="UP001225906"/>
    </source>
</evidence>
<feature type="transmembrane region" description="Helical" evidence="13">
    <location>
        <begin position="20"/>
        <end position="40"/>
    </location>
</feature>
<evidence type="ECO:0000256" key="3">
    <source>
        <dbReference type="ARBA" id="ARBA00005811"/>
    </source>
</evidence>
<comment type="function">
    <text evidence="1">Involved in the TonB-dependent energy-dependent transport of various receptor-bound substrates.</text>
</comment>
<evidence type="ECO:0000256" key="10">
    <source>
        <dbReference type="ARBA" id="ARBA00022989"/>
    </source>
</evidence>
<sequence>MAMLNDMEQEGLVSEINVTPLVDVMLVLLTVFIVTAPLLMNAVKVKLPKASAEIAVTIPKTAHVSVTDVGDVFLDEQRLSLDTLTTELKVLKTRDDAAVEIYADEHSQYGAVAKVMAAIQRAGISKFSFVMAPDAGKAVHD</sequence>
<comment type="caution">
    <text evidence="14">The sequence shown here is derived from an EMBL/GenBank/DDBJ whole genome shotgun (WGS) entry which is preliminary data.</text>
</comment>
<keyword evidence="8 12" id="KW-0812">Transmembrane</keyword>
<evidence type="ECO:0000313" key="14">
    <source>
        <dbReference type="EMBL" id="MDP8566915.1"/>
    </source>
</evidence>
<keyword evidence="9 12" id="KW-0653">Protein transport</keyword>
<evidence type="ECO:0000256" key="7">
    <source>
        <dbReference type="ARBA" id="ARBA00022519"/>
    </source>
</evidence>
<evidence type="ECO:0000256" key="13">
    <source>
        <dbReference type="SAM" id="Phobius"/>
    </source>
</evidence>
<dbReference type="Pfam" id="PF02472">
    <property type="entry name" value="ExbD"/>
    <property type="match status" value="1"/>
</dbReference>
<keyword evidence="11 13" id="KW-0472">Membrane</keyword>
<keyword evidence="7" id="KW-0997">Cell inner membrane</keyword>
<dbReference type="InterPro" id="IPR003400">
    <property type="entry name" value="ExbD"/>
</dbReference>
<name>A0ABT9JQR8_9PROT</name>
<comment type="subunit">
    <text evidence="4">The accessory proteins ExbB and ExbD seem to form a complex with TonB.</text>
</comment>
<keyword evidence="6" id="KW-1003">Cell membrane</keyword>
<keyword evidence="10 13" id="KW-1133">Transmembrane helix</keyword>
<dbReference type="Gene3D" id="3.30.420.270">
    <property type="match status" value="1"/>
</dbReference>
<organism evidence="14 15">
    <name type="scientific">Methylophilus aquaticus</name>
    <dbReference type="NCBI Taxonomy" id="1971610"/>
    <lineage>
        <taxon>Bacteria</taxon>
        <taxon>Pseudomonadati</taxon>
        <taxon>Pseudomonadota</taxon>
        <taxon>Betaproteobacteria</taxon>
        <taxon>Nitrosomonadales</taxon>
        <taxon>Methylophilaceae</taxon>
        <taxon>Methylophilus</taxon>
    </lineage>
</organism>
<evidence type="ECO:0000256" key="1">
    <source>
        <dbReference type="ARBA" id="ARBA00003540"/>
    </source>
</evidence>
<dbReference type="Proteomes" id="UP001225906">
    <property type="component" value="Unassembled WGS sequence"/>
</dbReference>
<keyword evidence="15" id="KW-1185">Reference proteome</keyword>
<proteinExistence type="inferred from homology"/>
<evidence type="ECO:0000256" key="12">
    <source>
        <dbReference type="RuleBase" id="RU003879"/>
    </source>
</evidence>
<evidence type="ECO:0000256" key="4">
    <source>
        <dbReference type="ARBA" id="ARBA00011471"/>
    </source>
</evidence>
<dbReference type="PANTHER" id="PTHR30558:SF12">
    <property type="entry name" value="BIOPOLYMER TRANSPORT PROTEIN EXBD"/>
    <property type="match status" value="1"/>
</dbReference>
<comment type="subcellular location">
    <subcellularLocation>
        <location evidence="2">Cell inner membrane</location>
        <topology evidence="2">Single-pass type II membrane protein</topology>
    </subcellularLocation>
    <subcellularLocation>
        <location evidence="12">Cell membrane</location>
        <topology evidence="12">Single-pass type II membrane protein</topology>
    </subcellularLocation>
</comment>
<accession>A0ABT9JQR8</accession>
<dbReference type="RefSeq" id="WP_306388613.1">
    <property type="nucleotide sequence ID" value="NZ_JAVCAP010000004.1"/>
</dbReference>
<evidence type="ECO:0000256" key="11">
    <source>
        <dbReference type="ARBA" id="ARBA00023136"/>
    </source>
</evidence>
<gene>
    <name evidence="14" type="ORF">Q9291_03535</name>
</gene>
<dbReference type="PANTHER" id="PTHR30558">
    <property type="entry name" value="EXBD MEMBRANE COMPONENT OF PMF-DRIVEN MACROMOLECULE IMPORT SYSTEM"/>
    <property type="match status" value="1"/>
</dbReference>
<keyword evidence="5 12" id="KW-0813">Transport</keyword>
<evidence type="ECO:0000256" key="8">
    <source>
        <dbReference type="ARBA" id="ARBA00022692"/>
    </source>
</evidence>
<evidence type="ECO:0000256" key="9">
    <source>
        <dbReference type="ARBA" id="ARBA00022927"/>
    </source>
</evidence>